<proteinExistence type="predicted"/>
<dbReference type="EMBL" id="CP130953">
    <property type="protein sequence ID" value="WLF44469.1"/>
    <property type="molecule type" value="Genomic_DNA"/>
</dbReference>
<reference evidence="2" key="2">
    <citation type="submission" date="2023-07" db="EMBL/GenBank/DDBJ databases">
        <title>Genomic analysis of Rhodococcus opacus VOC-14 with glycol ethers degradation activity.</title>
        <authorList>
            <person name="Narkevich D.A."/>
            <person name="Hlushen A.M."/>
            <person name="Akhremchuk A.E."/>
            <person name="Sikolenko M.A."/>
            <person name="Valentovich L.N."/>
        </authorList>
    </citation>
    <scope>NUCLEOTIDE SEQUENCE</scope>
    <source>
        <strain evidence="2">VOC-14</strain>
    </source>
</reference>
<dbReference type="AlphaFoldDB" id="A0AAX3Y8V3"/>
<dbReference type="EMBL" id="JAPWIS010000021">
    <property type="protein sequence ID" value="MCZ4588348.1"/>
    <property type="molecule type" value="Genomic_DNA"/>
</dbReference>
<name>A0AAX3Y8V3_RHOOP</name>
<evidence type="ECO:0000313" key="2">
    <source>
        <dbReference type="EMBL" id="WLF44469.1"/>
    </source>
</evidence>
<organism evidence="2 4">
    <name type="scientific">Rhodococcus opacus</name>
    <name type="common">Nocardia opaca</name>
    <dbReference type="NCBI Taxonomy" id="37919"/>
    <lineage>
        <taxon>Bacteria</taxon>
        <taxon>Bacillati</taxon>
        <taxon>Actinomycetota</taxon>
        <taxon>Actinomycetes</taxon>
        <taxon>Mycobacteriales</taxon>
        <taxon>Nocardiaceae</taxon>
        <taxon>Rhodococcus</taxon>
    </lineage>
</organism>
<evidence type="ECO:0000313" key="1">
    <source>
        <dbReference type="EMBL" id="MCZ4588348.1"/>
    </source>
</evidence>
<sequence>MSENSDQRYRDLVRWAYLGEEFGAAFLADLIAADAHPDHRPDLLSLYQLEESTRRRLAGHLDLATVDTHRIRQRSAAYDFAQTIVGESWAGFMHETTRIAREALPQFEQILALAPSEATVDMQVVFDHEHTLLAFAEHQLSGRGDGGILASHLHTYGAGVTGPGTA</sequence>
<protein>
    <submittedName>
        <fullName evidence="2">Uncharacterized protein</fullName>
    </submittedName>
</protein>
<evidence type="ECO:0000313" key="4">
    <source>
        <dbReference type="Proteomes" id="UP001231166"/>
    </source>
</evidence>
<keyword evidence="3" id="KW-1185">Reference proteome</keyword>
<dbReference type="Proteomes" id="UP001231166">
    <property type="component" value="Chromosome"/>
</dbReference>
<accession>A0AAX3Y8V3</accession>
<dbReference type="RefSeq" id="WP_269592252.1">
    <property type="nucleotide sequence ID" value="NZ_CP130953.1"/>
</dbReference>
<evidence type="ECO:0000313" key="3">
    <source>
        <dbReference type="Proteomes" id="UP001066327"/>
    </source>
</evidence>
<gene>
    <name evidence="1" type="ORF">O4328_32585</name>
    <name evidence="2" type="ORF">Q5707_21145</name>
</gene>
<dbReference type="Proteomes" id="UP001066327">
    <property type="component" value="Unassembled WGS sequence"/>
</dbReference>
<reference evidence="1" key="1">
    <citation type="submission" date="2022-12" db="EMBL/GenBank/DDBJ databases">
        <authorList>
            <person name="Krivoruchko A.V."/>
            <person name="Elkin A."/>
        </authorList>
    </citation>
    <scope>NUCLEOTIDE SEQUENCE</scope>
    <source>
        <strain evidence="1">IEGM 249</strain>
    </source>
</reference>